<comment type="caution">
    <text evidence="1">The sequence shown here is derived from an EMBL/GenBank/DDBJ whole genome shotgun (WGS) entry which is preliminary data.</text>
</comment>
<proteinExistence type="predicted"/>
<gene>
    <name evidence="1" type="ORF">PRZ48_006926</name>
</gene>
<name>A0ABR0EIX7_ZASCE</name>
<evidence type="ECO:0000313" key="2">
    <source>
        <dbReference type="Proteomes" id="UP001305779"/>
    </source>
</evidence>
<sequence length="172" mass="18990">MTRRLQGARLAPFPDADEVHKAKRSLSHAARACNFTPLEMKLFGELRNVLDKSTEPINAYSSHAKNWNILATMDGDDFARFTDMTNLSSVVLQAHFLALDELLWPLSSFQLPKGRPRHLVSGFKSVCASPSYLGPEQEVAAQLIEWPISFLKRNSTPSTADTCITSGNSTPG</sequence>
<reference evidence="1 2" key="1">
    <citation type="journal article" date="2023" name="G3 (Bethesda)">
        <title>A chromosome-level genome assembly of Zasmidium syzygii isolated from banana leaves.</title>
        <authorList>
            <person name="van Westerhoven A.C."/>
            <person name="Mehrabi R."/>
            <person name="Talebi R."/>
            <person name="Steentjes M.B.F."/>
            <person name="Corcolon B."/>
            <person name="Chong P.A."/>
            <person name="Kema G.H.J."/>
            <person name="Seidl M.F."/>
        </authorList>
    </citation>
    <scope>NUCLEOTIDE SEQUENCE [LARGE SCALE GENOMIC DNA]</scope>
    <source>
        <strain evidence="1 2">P124</strain>
    </source>
</reference>
<evidence type="ECO:0000313" key="1">
    <source>
        <dbReference type="EMBL" id="KAK4501120.1"/>
    </source>
</evidence>
<protein>
    <submittedName>
        <fullName evidence="1">Uncharacterized protein</fullName>
    </submittedName>
</protein>
<accession>A0ABR0EIX7</accession>
<dbReference type="EMBL" id="JAXOVC010000005">
    <property type="protein sequence ID" value="KAK4501120.1"/>
    <property type="molecule type" value="Genomic_DNA"/>
</dbReference>
<dbReference type="Proteomes" id="UP001305779">
    <property type="component" value="Unassembled WGS sequence"/>
</dbReference>
<organism evidence="1 2">
    <name type="scientific">Zasmidium cellare</name>
    <name type="common">Wine cellar mold</name>
    <name type="synonym">Racodium cellare</name>
    <dbReference type="NCBI Taxonomy" id="395010"/>
    <lineage>
        <taxon>Eukaryota</taxon>
        <taxon>Fungi</taxon>
        <taxon>Dikarya</taxon>
        <taxon>Ascomycota</taxon>
        <taxon>Pezizomycotina</taxon>
        <taxon>Dothideomycetes</taxon>
        <taxon>Dothideomycetidae</taxon>
        <taxon>Mycosphaerellales</taxon>
        <taxon>Mycosphaerellaceae</taxon>
        <taxon>Zasmidium</taxon>
    </lineage>
</organism>
<keyword evidence="2" id="KW-1185">Reference proteome</keyword>